<name>A0A975TDH2_9NOST</name>
<evidence type="ECO:0000313" key="3">
    <source>
        <dbReference type="Proteomes" id="UP000683511"/>
    </source>
</evidence>
<reference evidence="2" key="1">
    <citation type="submission" date="2017-04" db="EMBL/GenBank/DDBJ databases">
        <title>Genome deletions in a multicellular cyanobacterial endosymbiont for morphological adaptation in marine diatoms.</title>
        <authorList>
            <person name="Wang Y."/>
            <person name="Gao H."/>
            <person name="Li R."/>
            <person name="Xu X."/>
        </authorList>
    </citation>
    <scope>NUCLEOTIDE SEQUENCE</scope>
    <source>
        <strain evidence="2">FACHB 800</strain>
    </source>
</reference>
<dbReference type="EMBL" id="CP021056">
    <property type="protein sequence ID" value="QXE26480.1"/>
    <property type="molecule type" value="Genomic_DNA"/>
</dbReference>
<protein>
    <submittedName>
        <fullName evidence="2">Uncharacterized protein</fullName>
    </submittedName>
</protein>
<accession>A0A975TDH2</accession>
<evidence type="ECO:0000256" key="1">
    <source>
        <dbReference type="SAM" id="Phobius"/>
    </source>
</evidence>
<keyword evidence="1" id="KW-1133">Transmembrane helix</keyword>
<feature type="transmembrane region" description="Helical" evidence="1">
    <location>
        <begin position="64"/>
        <end position="87"/>
    </location>
</feature>
<dbReference type="Proteomes" id="UP000683511">
    <property type="component" value="Chromosome"/>
</dbReference>
<dbReference type="AlphaFoldDB" id="A0A975TDH2"/>
<gene>
    <name evidence="2" type="ORF">B6N60_05213</name>
</gene>
<proteinExistence type="predicted"/>
<feature type="transmembrane region" description="Helical" evidence="1">
    <location>
        <begin position="9"/>
        <end position="37"/>
    </location>
</feature>
<evidence type="ECO:0000313" key="2">
    <source>
        <dbReference type="EMBL" id="QXE26480.1"/>
    </source>
</evidence>
<keyword evidence="1" id="KW-0812">Transmembrane</keyword>
<organism evidence="2 3">
    <name type="scientific">Richelia sinica FACHB-800</name>
    <dbReference type="NCBI Taxonomy" id="1357546"/>
    <lineage>
        <taxon>Bacteria</taxon>
        <taxon>Bacillati</taxon>
        <taxon>Cyanobacteriota</taxon>
        <taxon>Cyanophyceae</taxon>
        <taxon>Nostocales</taxon>
        <taxon>Nostocaceae</taxon>
        <taxon>Richelia</taxon>
    </lineage>
</organism>
<keyword evidence="1" id="KW-0472">Membrane</keyword>
<dbReference type="KEGG" id="rsin:B6N60_05213"/>
<keyword evidence="3" id="KW-1185">Reference proteome</keyword>
<sequence length="96" mass="10653">MFTNFIRSLLLTALFSFIAPIFLVGGFLLCLTLVGYIPGLQVITENIASPILHFLATFGSGSSVHGLLVICLTWSFVGVLFDIYVYYRCQILRLDS</sequence>